<keyword evidence="3" id="KW-0238">DNA-binding</keyword>
<evidence type="ECO:0000313" key="8">
    <source>
        <dbReference type="Proteomes" id="UP001370490"/>
    </source>
</evidence>
<keyword evidence="4" id="KW-0804">Transcription</keyword>
<keyword evidence="5" id="KW-0539">Nucleus</keyword>
<name>A0AAN8VMD4_9MAGN</name>
<reference evidence="7 8" key="1">
    <citation type="submission" date="2023-12" db="EMBL/GenBank/DDBJ databases">
        <title>A high-quality genome assembly for Dillenia turbinata (Dilleniales).</title>
        <authorList>
            <person name="Chanderbali A."/>
        </authorList>
    </citation>
    <scope>NUCLEOTIDE SEQUENCE [LARGE SCALE GENOMIC DNA]</scope>
    <source>
        <strain evidence="7">LSX21</strain>
        <tissue evidence="7">Leaf</tissue>
    </source>
</reference>
<gene>
    <name evidence="7" type="ORF">RJ641_034479</name>
</gene>
<dbReference type="AlphaFoldDB" id="A0AAN8VMD4"/>
<accession>A0AAN8VMD4</accession>
<dbReference type="PANTHER" id="PTHR46245">
    <property type="entry name" value="B3 DOMAIN-CONTAINING PROTEIN OS07G0563300"/>
    <property type="match status" value="1"/>
</dbReference>
<evidence type="ECO:0000256" key="2">
    <source>
        <dbReference type="ARBA" id="ARBA00023015"/>
    </source>
</evidence>
<dbReference type="InterPro" id="IPR015300">
    <property type="entry name" value="DNA-bd_pseudobarrel_sf"/>
</dbReference>
<dbReference type="EMBL" id="JBAMMX010000008">
    <property type="protein sequence ID" value="KAK6934324.1"/>
    <property type="molecule type" value="Genomic_DNA"/>
</dbReference>
<dbReference type="Proteomes" id="UP001370490">
    <property type="component" value="Unassembled WGS sequence"/>
</dbReference>
<comment type="subcellular location">
    <subcellularLocation>
        <location evidence="1">Nucleus</location>
    </subcellularLocation>
</comment>
<evidence type="ECO:0000256" key="6">
    <source>
        <dbReference type="SAM" id="MobiDB-lite"/>
    </source>
</evidence>
<dbReference type="GO" id="GO:0003677">
    <property type="term" value="F:DNA binding"/>
    <property type="evidence" value="ECO:0007669"/>
    <property type="project" value="UniProtKB-KW"/>
</dbReference>
<keyword evidence="8" id="KW-1185">Reference proteome</keyword>
<organism evidence="7 8">
    <name type="scientific">Dillenia turbinata</name>
    <dbReference type="NCBI Taxonomy" id="194707"/>
    <lineage>
        <taxon>Eukaryota</taxon>
        <taxon>Viridiplantae</taxon>
        <taxon>Streptophyta</taxon>
        <taxon>Embryophyta</taxon>
        <taxon>Tracheophyta</taxon>
        <taxon>Spermatophyta</taxon>
        <taxon>Magnoliopsida</taxon>
        <taxon>eudicotyledons</taxon>
        <taxon>Gunneridae</taxon>
        <taxon>Pentapetalae</taxon>
        <taxon>Dilleniales</taxon>
        <taxon>Dilleniaceae</taxon>
        <taxon>Dillenia</taxon>
    </lineage>
</organism>
<keyword evidence="2" id="KW-0805">Transcription regulation</keyword>
<evidence type="ECO:0000256" key="4">
    <source>
        <dbReference type="ARBA" id="ARBA00023163"/>
    </source>
</evidence>
<protein>
    <submittedName>
        <fullName evidence="7">Uncharacterized protein</fullName>
    </submittedName>
</protein>
<dbReference type="Gene3D" id="2.40.330.10">
    <property type="entry name" value="DNA-binding pseudobarrel domain"/>
    <property type="match status" value="1"/>
</dbReference>
<evidence type="ECO:0000313" key="7">
    <source>
        <dbReference type="EMBL" id="KAK6934324.1"/>
    </source>
</evidence>
<feature type="region of interest" description="Disordered" evidence="6">
    <location>
        <begin position="61"/>
        <end position="96"/>
    </location>
</feature>
<evidence type="ECO:0000256" key="1">
    <source>
        <dbReference type="ARBA" id="ARBA00004123"/>
    </source>
</evidence>
<sequence length="250" mass="27964">MVPFDNGDVACIDCCKDSGEMVELDKAQPRAYLSISKVAGHYDQATEGVQELTQAELVTCPPQADSSIPKEGESSNCATRKRKSSEQSSEELLGKGVRSDVEEMVEINPPANPVTKMIIPYNNWPKISDEDLERIPRNYNSFIIPLFEKRLNHEDASTELRRILLPRVCAEVTGPQGVFIHAHDMEGSKHLLNYHVSTYHGVKEYSLTGLEDCMQAMHVEAGDTVTFCCMQPEGLWSLFGEKLLRPNHLI</sequence>
<feature type="non-terminal residue" evidence="7">
    <location>
        <position position="250"/>
    </location>
</feature>
<evidence type="ECO:0000256" key="5">
    <source>
        <dbReference type="ARBA" id="ARBA00023242"/>
    </source>
</evidence>
<proteinExistence type="predicted"/>
<dbReference type="PANTHER" id="PTHR46245:SF6">
    <property type="entry name" value="B3 DOMAIN-CONTAINING PROTEIN OS07G0563300-LIKE"/>
    <property type="match status" value="1"/>
</dbReference>
<dbReference type="GO" id="GO:0005634">
    <property type="term" value="C:nucleus"/>
    <property type="evidence" value="ECO:0007669"/>
    <property type="project" value="UniProtKB-SubCell"/>
</dbReference>
<evidence type="ECO:0000256" key="3">
    <source>
        <dbReference type="ARBA" id="ARBA00023125"/>
    </source>
</evidence>
<comment type="caution">
    <text evidence="7">The sequence shown here is derived from an EMBL/GenBank/DDBJ whole genome shotgun (WGS) entry which is preliminary data.</text>
</comment>